<gene>
    <name evidence="3 4 5" type="primary">LOC108569873</name>
</gene>
<sequence length="95" mass="11227">MKVMEKFGVPEPQWILDRRDSGPLFWRRDTKENKSRVKFRCDVEVLEFSRGEHELEEIEWPQNLQTSSNLTMGMTLVMCIAITVLLPWYIIIGVN</sequence>
<evidence type="ECO:0000313" key="4">
    <source>
        <dbReference type="RefSeq" id="XP_017787099.1"/>
    </source>
</evidence>
<feature type="transmembrane region" description="Helical" evidence="1">
    <location>
        <begin position="70"/>
        <end position="92"/>
    </location>
</feature>
<dbReference type="GeneID" id="108569873"/>
<organism evidence="2 4">
    <name type="scientific">Nicrophorus vespilloides</name>
    <name type="common">Boreal carrion beetle</name>
    <dbReference type="NCBI Taxonomy" id="110193"/>
    <lineage>
        <taxon>Eukaryota</taxon>
        <taxon>Metazoa</taxon>
        <taxon>Ecdysozoa</taxon>
        <taxon>Arthropoda</taxon>
        <taxon>Hexapoda</taxon>
        <taxon>Insecta</taxon>
        <taxon>Pterygota</taxon>
        <taxon>Neoptera</taxon>
        <taxon>Endopterygota</taxon>
        <taxon>Coleoptera</taxon>
        <taxon>Polyphaga</taxon>
        <taxon>Staphyliniformia</taxon>
        <taxon>Silphidae</taxon>
        <taxon>Nicrophorinae</taxon>
        <taxon>Nicrophorus</taxon>
    </lineage>
</organism>
<name>A0ABM1NJU9_NICVS</name>
<accession>A0ABM1NJU9</accession>
<keyword evidence="1" id="KW-1133">Transmembrane helix</keyword>
<evidence type="ECO:0000313" key="2">
    <source>
        <dbReference type="Proteomes" id="UP000695000"/>
    </source>
</evidence>
<proteinExistence type="predicted"/>
<evidence type="ECO:0000313" key="3">
    <source>
        <dbReference type="RefSeq" id="XP_017787098.1"/>
    </source>
</evidence>
<dbReference type="RefSeq" id="XP_017787098.1">
    <property type="nucleotide sequence ID" value="XM_017931609.1"/>
</dbReference>
<protein>
    <submittedName>
        <fullName evidence="3 4">Uncharacterized protein LOC108569873</fullName>
    </submittedName>
</protein>
<keyword evidence="1" id="KW-0812">Transmembrane</keyword>
<keyword evidence="1" id="KW-0472">Membrane</keyword>
<dbReference type="RefSeq" id="XP_017787100.1">
    <property type="nucleotide sequence ID" value="XM_017931611.1"/>
</dbReference>
<reference evidence="3 4" key="1">
    <citation type="submission" date="2025-05" db="UniProtKB">
        <authorList>
            <consortium name="RefSeq"/>
        </authorList>
    </citation>
    <scope>IDENTIFICATION</scope>
    <source>
        <tissue evidence="3 4">Whole Larva</tissue>
    </source>
</reference>
<keyword evidence="2" id="KW-1185">Reference proteome</keyword>
<evidence type="ECO:0000256" key="1">
    <source>
        <dbReference type="SAM" id="Phobius"/>
    </source>
</evidence>
<dbReference type="RefSeq" id="XP_017787099.1">
    <property type="nucleotide sequence ID" value="XM_017931610.1"/>
</dbReference>
<evidence type="ECO:0000313" key="5">
    <source>
        <dbReference type="RefSeq" id="XP_017787100.1"/>
    </source>
</evidence>
<dbReference type="Proteomes" id="UP000695000">
    <property type="component" value="Unplaced"/>
</dbReference>